<feature type="region of interest" description="Disordered" evidence="1">
    <location>
        <begin position="108"/>
        <end position="153"/>
    </location>
</feature>
<dbReference type="Proteomes" id="UP000649617">
    <property type="component" value="Unassembled WGS sequence"/>
</dbReference>
<organism evidence="2 3">
    <name type="scientific">Symbiodinium pilosum</name>
    <name type="common">Dinoflagellate</name>
    <dbReference type="NCBI Taxonomy" id="2952"/>
    <lineage>
        <taxon>Eukaryota</taxon>
        <taxon>Sar</taxon>
        <taxon>Alveolata</taxon>
        <taxon>Dinophyceae</taxon>
        <taxon>Suessiales</taxon>
        <taxon>Symbiodiniaceae</taxon>
        <taxon>Symbiodinium</taxon>
    </lineage>
</organism>
<dbReference type="OrthoDB" id="42462at2759"/>
<evidence type="ECO:0000256" key="1">
    <source>
        <dbReference type="SAM" id="MobiDB-lite"/>
    </source>
</evidence>
<feature type="compositionally biased region" description="Basic and acidic residues" evidence="1">
    <location>
        <begin position="36"/>
        <end position="45"/>
    </location>
</feature>
<evidence type="ECO:0000313" key="3">
    <source>
        <dbReference type="Proteomes" id="UP000649617"/>
    </source>
</evidence>
<name>A0A812INX9_SYMPI</name>
<feature type="region of interest" description="Disordered" evidence="1">
    <location>
        <begin position="13"/>
        <end position="45"/>
    </location>
</feature>
<protein>
    <submittedName>
        <fullName evidence="2">Xab2 protein</fullName>
    </submittedName>
</protein>
<accession>A0A812INX9</accession>
<keyword evidence="3" id="KW-1185">Reference proteome</keyword>
<dbReference type="EMBL" id="CAJNIZ010000528">
    <property type="protein sequence ID" value="CAE7168482.1"/>
    <property type="molecule type" value="Genomic_DNA"/>
</dbReference>
<dbReference type="AlphaFoldDB" id="A0A812INX9"/>
<proteinExistence type="predicted"/>
<gene>
    <name evidence="2" type="primary">Xab2</name>
    <name evidence="2" type="ORF">SPIL2461_LOCUS633</name>
</gene>
<reference evidence="2" key="1">
    <citation type="submission" date="2021-02" db="EMBL/GenBank/DDBJ databases">
        <authorList>
            <person name="Dougan E. K."/>
            <person name="Rhodes N."/>
            <person name="Thang M."/>
            <person name="Chan C."/>
        </authorList>
    </citation>
    <scope>NUCLEOTIDE SEQUENCE</scope>
</reference>
<feature type="compositionally biased region" description="Acidic residues" evidence="1">
    <location>
        <begin position="115"/>
        <end position="131"/>
    </location>
</feature>
<feature type="compositionally biased region" description="Basic and acidic residues" evidence="1">
    <location>
        <begin position="18"/>
        <end position="27"/>
    </location>
</feature>
<sequence>MLRIKRSVQAMFSQAAEEQMKSEEDRKRKGGALGTDSKRQRVTADAETARKELLGKFEPAEGFEGARDGFIFKLGIKGLGYYEDSSLREIEARSAAAAAAERKALAAERKAAETNPEEIELDLDDDEDDAPEPAAAPSGPAAPMASNTEEPDASDARMRILKNLLTVLIHDCQEIELNVEDIDEAPIAPEVPETWNYEIIMCAPCNCQVFGSGLSSLRASLPDLRQTT</sequence>
<feature type="compositionally biased region" description="Low complexity" evidence="1">
    <location>
        <begin position="132"/>
        <end position="143"/>
    </location>
</feature>
<comment type="caution">
    <text evidence="2">The sequence shown here is derived from an EMBL/GenBank/DDBJ whole genome shotgun (WGS) entry which is preliminary data.</text>
</comment>
<evidence type="ECO:0000313" key="2">
    <source>
        <dbReference type="EMBL" id="CAE7168482.1"/>
    </source>
</evidence>